<keyword evidence="4" id="KW-1133">Transmembrane helix</keyword>
<dbReference type="HOGENOM" id="CLU_052461_0_0_11"/>
<dbReference type="Proteomes" id="UP000007947">
    <property type="component" value="Chromosome"/>
</dbReference>
<dbReference type="eggNOG" id="COG2898">
    <property type="taxonomic scope" value="Bacteria"/>
</dbReference>
<dbReference type="Pfam" id="PF09924">
    <property type="entry name" value="LPG_synthase_C"/>
    <property type="match status" value="1"/>
</dbReference>
<dbReference type="SUPFAM" id="SSF55729">
    <property type="entry name" value="Acyl-CoA N-acyltransferases (Nat)"/>
    <property type="match status" value="1"/>
</dbReference>
<dbReference type="InterPro" id="IPR016181">
    <property type="entry name" value="Acyl_CoA_acyltransferase"/>
</dbReference>
<sequence length="391" mass="43145">MNSGTPRTIRARAVRLIRGRGVRQRPGIADEADLQRAEQLVAQALHGDASLLWTGDKRVFFSSEGNAFVMFQIRGRSWVVMGDPIGTPDEFDDLLSRFVAECDRRSGRPVFYCVRESNAERYRRVGLSLHKLGEEAVIDLAAFSMQGGHRAKLRSELRAAAKLGCAVEVLAPEDVPAVLPALREVSDVWLSERKVKEKSFSLGAFDDAYVARFPVAVTRRNGKIIAFASLWASGGGGEVKVDLMRRRSDAPRTVMSQLFVESMLWAQAHSYSTFSLGMAPLSGLCRDEAAPFWERVGHFLHLHGEHFYNFQGLRQFKVRFKPDWQPRYIAARGGPGMPMALLNVICLVSGGLRGALPVTGVNRPGKKTRVEPEQAVESLPPAEASLVGLAS</sequence>
<feature type="region of interest" description="Disordered" evidence="6">
    <location>
        <begin position="363"/>
        <end position="391"/>
    </location>
</feature>
<name>F5XQ28_MICPN</name>
<evidence type="ECO:0000259" key="7">
    <source>
        <dbReference type="Pfam" id="PF09924"/>
    </source>
</evidence>
<keyword evidence="3" id="KW-0812">Transmembrane</keyword>
<gene>
    <name evidence="8" type="ordered locus">MLP_38450</name>
</gene>
<evidence type="ECO:0000313" key="8">
    <source>
        <dbReference type="EMBL" id="BAK36859.1"/>
    </source>
</evidence>
<reference evidence="8 9" key="1">
    <citation type="submission" date="2011-05" db="EMBL/GenBank/DDBJ databases">
        <title>Whole genome sequence of Microlunatus phosphovorus NM-1.</title>
        <authorList>
            <person name="Hosoyama A."/>
            <person name="Sasaki K."/>
            <person name="Harada T."/>
            <person name="Igarashi R."/>
            <person name="Kawakoshi A."/>
            <person name="Sasagawa M."/>
            <person name="Fukada J."/>
            <person name="Nakamura S."/>
            <person name="Katano Y."/>
            <person name="Hanada S."/>
            <person name="Kamagata Y."/>
            <person name="Nakamura N."/>
            <person name="Yamazaki S."/>
            <person name="Fujita N."/>
        </authorList>
    </citation>
    <scope>NUCLEOTIDE SEQUENCE [LARGE SCALE GENOMIC DNA]</scope>
    <source>
        <strain evidence="9">ATCC 700054 / DSM 10555 / JCM 9379 / NBRC 101784 / NCIMB 13414 / VKM Ac-1990 / NM-1</strain>
    </source>
</reference>
<dbReference type="InterPro" id="IPR051211">
    <property type="entry name" value="PG_lysyltransferase"/>
</dbReference>
<dbReference type="PANTHER" id="PTHR34697:SF2">
    <property type="entry name" value="PHOSPHATIDYLGLYCEROL LYSYLTRANSFERASE"/>
    <property type="match status" value="1"/>
</dbReference>
<keyword evidence="2" id="KW-1003">Cell membrane</keyword>
<proteinExistence type="predicted"/>
<evidence type="ECO:0000256" key="3">
    <source>
        <dbReference type="ARBA" id="ARBA00022692"/>
    </source>
</evidence>
<evidence type="ECO:0000256" key="2">
    <source>
        <dbReference type="ARBA" id="ARBA00022475"/>
    </source>
</evidence>
<dbReference type="KEGG" id="mph:MLP_38450"/>
<comment type="subcellular location">
    <subcellularLocation>
        <location evidence="1">Cell membrane</location>
        <topology evidence="1">Multi-pass membrane protein</topology>
    </subcellularLocation>
</comment>
<dbReference type="InterPro" id="IPR024320">
    <property type="entry name" value="LPG_synthase_C"/>
</dbReference>
<protein>
    <recommendedName>
        <fullName evidence="7">Phosphatidylglycerol lysyltransferase C-terminal domain-containing protein</fullName>
    </recommendedName>
</protein>
<dbReference type="GO" id="GO:0016755">
    <property type="term" value="F:aminoacyltransferase activity"/>
    <property type="evidence" value="ECO:0007669"/>
    <property type="project" value="TreeGrafter"/>
</dbReference>
<dbReference type="GO" id="GO:0005886">
    <property type="term" value="C:plasma membrane"/>
    <property type="evidence" value="ECO:0007669"/>
    <property type="project" value="UniProtKB-SubCell"/>
</dbReference>
<dbReference type="AlphaFoldDB" id="F5XQ28"/>
<evidence type="ECO:0000256" key="5">
    <source>
        <dbReference type="ARBA" id="ARBA00023136"/>
    </source>
</evidence>
<evidence type="ECO:0000256" key="4">
    <source>
        <dbReference type="ARBA" id="ARBA00022989"/>
    </source>
</evidence>
<dbReference type="STRING" id="1032480.MLP_38450"/>
<keyword evidence="5" id="KW-0472">Membrane</keyword>
<dbReference type="GO" id="GO:0055091">
    <property type="term" value="P:phospholipid homeostasis"/>
    <property type="evidence" value="ECO:0007669"/>
    <property type="project" value="TreeGrafter"/>
</dbReference>
<accession>F5XQ28</accession>
<dbReference type="PANTHER" id="PTHR34697">
    <property type="entry name" value="PHOSPHATIDYLGLYCEROL LYSYLTRANSFERASE"/>
    <property type="match status" value="1"/>
</dbReference>
<dbReference type="EMBL" id="AP012204">
    <property type="protein sequence ID" value="BAK36859.1"/>
    <property type="molecule type" value="Genomic_DNA"/>
</dbReference>
<evidence type="ECO:0000256" key="1">
    <source>
        <dbReference type="ARBA" id="ARBA00004651"/>
    </source>
</evidence>
<keyword evidence="9" id="KW-1185">Reference proteome</keyword>
<organism evidence="8 9">
    <name type="scientific">Microlunatus phosphovorus (strain ATCC 700054 / DSM 10555 / JCM 9379 / NBRC 101784 / NCIMB 13414 / VKM Ac-1990 / NM-1)</name>
    <dbReference type="NCBI Taxonomy" id="1032480"/>
    <lineage>
        <taxon>Bacteria</taxon>
        <taxon>Bacillati</taxon>
        <taxon>Actinomycetota</taxon>
        <taxon>Actinomycetes</taxon>
        <taxon>Propionibacteriales</taxon>
        <taxon>Propionibacteriaceae</taxon>
        <taxon>Microlunatus</taxon>
    </lineage>
</organism>
<evidence type="ECO:0000313" key="9">
    <source>
        <dbReference type="Proteomes" id="UP000007947"/>
    </source>
</evidence>
<evidence type="ECO:0000256" key="6">
    <source>
        <dbReference type="SAM" id="MobiDB-lite"/>
    </source>
</evidence>
<feature type="domain" description="Phosphatidylglycerol lysyltransferase C-terminal" evidence="7">
    <location>
        <begin position="48"/>
        <end position="330"/>
    </location>
</feature>